<dbReference type="InterPro" id="IPR045473">
    <property type="entry name" value="ASM_C"/>
</dbReference>
<evidence type="ECO:0000256" key="5">
    <source>
        <dbReference type="ARBA" id="ARBA00023180"/>
    </source>
</evidence>
<dbReference type="STRING" id="1202772.A0A1V9ZH31"/>
<dbReference type="EMBL" id="JNBR01000118">
    <property type="protein sequence ID" value="OQR97295.1"/>
    <property type="molecule type" value="Genomic_DNA"/>
</dbReference>
<dbReference type="Gene3D" id="3.60.21.10">
    <property type="match status" value="1"/>
</dbReference>
<dbReference type="PANTHER" id="PTHR10340">
    <property type="entry name" value="SPHINGOMYELIN PHOSPHODIESTERASE"/>
    <property type="match status" value="1"/>
</dbReference>
<dbReference type="Pfam" id="PF00149">
    <property type="entry name" value="Metallophos"/>
    <property type="match status" value="1"/>
</dbReference>
<evidence type="ECO:0000313" key="10">
    <source>
        <dbReference type="Proteomes" id="UP000243579"/>
    </source>
</evidence>
<protein>
    <submittedName>
        <fullName evidence="9">Calcineurin-like phosphoesterase</fullName>
    </submittedName>
</protein>
<dbReference type="Pfam" id="PF19272">
    <property type="entry name" value="ASMase_C"/>
    <property type="match status" value="1"/>
</dbReference>
<evidence type="ECO:0000256" key="1">
    <source>
        <dbReference type="ARBA" id="ARBA00004613"/>
    </source>
</evidence>
<evidence type="ECO:0000256" key="3">
    <source>
        <dbReference type="ARBA" id="ARBA00022525"/>
    </source>
</evidence>
<keyword evidence="3" id="KW-0964">Secreted</keyword>
<evidence type="ECO:0000259" key="8">
    <source>
        <dbReference type="Pfam" id="PF19272"/>
    </source>
</evidence>
<evidence type="ECO:0000256" key="2">
    <source>
        <dbReference type="ARBA" id="ARBA00008234"/>
    </source>
</evidence>
<gene>
    <name evidence="9" type="ORF">ACHHYP_12215</name>
</gene>
<keyword evidence="4" id="KW-0378">Hydrolase</keyword>
<proteinExistence type="inferred from homology"/>
<dbReference type="OrthoDB" id="348678at2759"/>
<dbReference type="InterPro" id="IPR004843">
    <property type="entry name" value="Calcineurin-like_PHP"/>
</dbReference>
<feature type="domain" description="Calcineurin-like phosphoesterase" evidence="7">
    <location>
        <begin position="15"/>
        <end position="249"/>
    </location>
</feature>
<dbReference type="GO" id="GO:0016787">
    <property type="term" value="F:hydrolase activity"/>
    <property type="evidence" value="ECO:0007669"/>
    <property type="project" value="UniProtKB-KW"/>
</dbReference>
<dbReference type="PANTHER" id="PTHR10340:SF57">
    <property type="entry name" value="METALLOPHOS DOMAIN-CONTAINING PROTEIN"/>
    <property type="match status" value="1"/>
</dbReference>
<dbReference type="AlphaFoldDB" id="A0A1V9ZH31"/>
<dbReference type="Proteomes" id="UP000243579">
    <property type="component" value="Unassembled WGS sequence"/>
</dbReference>
<evidence type="ECO:0000256" key="6">
    <source>
        <dbReference type="SAM" id="Phobius"/>
    </source>
</evidence>
<sequence length="461" mass="52034">MRWALLAVGAVAAKKILHISDIHLNVTLTELNYGHDTSPRLLDSALAYAQQVLPAPDLFLHTGDSVAHVKHNKSALLQSVLQNVHAMEHYFNVRNVTAIMGNADCVQDYLMNITDPASGTNPTIGMIDAAWRPSLTPEQFAAFDLRGYLYYQLETNLILVTLNTVPYSTRHAPKTTDMLDPFGQFAWLERVLAQAKANGTYVYIAGHIPPIIDSYAGKQQWEVQYIVQYQDIVQRYPDTIKAQLFGHVHNIEYRVPIPTLDGALGVPIFATGAVSPYFGNNPSFTVWDYDPESYDLMDFTVYATNFTDTPANSAIVGWKRVFSASEAYNVSDLSSRTLRALTERMKNDTTLLFEYYRHTKADSKRLPPCTNDDDDACLDRILCTQTWFTTPGQYIACVDERIQERGGTRRLIHAIPRVSWFYALLISAVVSLAVSQLLIWLHQRLKRSNYVSIREPVHVEP</sequence>
<accession>A0A1V9ZH31</accession>
<feature type="domain" description="Sphingomyelin phosphodiesterase C-terminal" evidence="8">
    <location>
        <begin position="279"/>
        <end position="358"/>
    </location>
</feature>
<evidence type="ECO:0000313" key="9">
    <source>
        <dbReference type="EMBL" id="OQR97295.1"/>
    </source>
</evidence>
<comment type="subcellular location">
    <subcellularLocation>
        <location evidence="1">Secreted</location>
    </subcellularLocation>
</comment>
<dbReference type="GO" id="GO:0005576">
    <property type="term" value="C:extracellular region"/>
    <property type="evidence" value="ECO:0007669"/>
    <property type="project" value="UniProtKB-SubCell"/>
</dbReference>
<dbReference type="SUPFAM" id="SSF56300">
    <property type="entry name" value="Metallo-dependent phosphatases"/>
    <property type="match status" value="1"/>
</dbReference>
<evidence type="ECO:0000259" key="7">
    <source>
        <dbReference type="Pfam" id="PF00149"/>
    </source>
</evidence>
<name>A0A1V9ZH31_ACHHY</name>
<reference evidence="9 10" key="1">
    <citation type="journal article" date="2014" name="Genome Biol. Evol.">
        <title>The secreted proteins of Achlya hypogyna and Thraustotheca clavata identify the ancestral oomycete secretome and reveal gene acquisitions by horizontal gene transfer.</title>
        <authorList>
            <person name="Misner I."/>
            <person name="Blouin N."/>
            <person name="Leonard G."/>
            <person name="Richards T.A."/>
            <person name="Lane C.E."/>
        </authorList>
    </citation>
    <scope>NUCLEOTIDE SEQUENCE [LARGE SCALE GENOMIC DNA]</scope>
    <source>
        <strain evidence="9 10">ATCC 48635</strain>
    </source>
</reference>
<comment type="caution">
    <text evidence="9">The sequence shown here is derived from an EMBL/GenBank/DDBJ whole genome shotgun (WGS) entry which is preliminary data.</text>
</comment>
<dbReference type="InterPro" id="IPR029052">
    <property type="entry name" value="Metallo-depent_PP-like"/>
</dbReference>
<keyword evidence="6" id="KW-0472">Membrane</keyword>
<keyword evidence="10" id="KW-1185">Reference proteome</keyword>
<keyword evidence="6" id="KW-1133">Transmembrane helix</keyword>
<evidence type="ECO:0000256" key="4">
    <source>
        <dbReference type="ARBA" id="ARBA00022801"/>
    </source>
</evidence>
<comment type="similarity">
    <text evidence="2">Belongs to the acid sphingomyelinase family.</text>
</comment>
<keyword evidence="6" id="KW-0812">Transmembrane</keyword>
<organism evidence="9 10">
    <name type="scientific">Achlya hypogyna</name>
    <name type="common">Oomycete</name>
    <name type="synonym">Protoachlya hypogyna</name>
    <dbReference type="NCBI Taxonomy" id="1202772"/>
    <lineage>
        <taxon>Eukaryota</taxon>
        <taxon>Sar</taxon>
        <taxon>Stramenopiles</taxon>
        <taxon>Oomycota</taxon>
        <taxon>Saprolegniomycetes</taxon>
        <taxon>Saprolegniales</taxon>
        <taxon>Achlyaceae</taxon>
        <taxon>Achlya</taxon>
    </lineage>
</organism>
<keyword evidence="5" id="KW-0325">Glycoprotein</keyword>
<feature type="transmembrane region" description="Helical" evidence="6">
    <location>
        <begin position="420"/>
        <end position="441"/>
    </location>
</feature>